<name>A0A3A3FH50_9BURK</name>
<accession>A0A3A3FH50</accession>
<evidence type="ECO:0008006" key="3">
    <source>
        <dbReference type="Google" id="ProtNLM"/>
    </source>
</evidence>
<gene>
    <name evidence="1" type="ORF">D3871_28275</name>
</gene>
<protein>
    <recommendedName>
        <fullName evidence="3">MetA-pathway of phenol degradation</fullName>
    </recommendedName>
</protein>
<sequence length="239" mass="25078">MADAVNPATGAANVVLGSQTLRRNEFGVRADVRVGLPMGSQLEIGVPYNYVRASRIDSFGGEASANGNGTGDLTIGLAKTLMRERGNYPDLIGRVAYNTGTGRRTDNQVALTGGFRQLTAELVGLKRQDPLAFFGSASYGHVFEKDGIKPGSVTTLSLGAVLAASPATSLQFGFAQTYRQKQEANGAKLAGTDETYGTVNIGASSVLSRDVMLLVSTGIGVGNDAPKYSFNVSFPITFR</sequence>
<organism evidence="1 2">
    <name type="scientific">Noviherbaspirillum saxi</name>
    <dbReference type="NCBI Taxonomy" id="2320863"/>
    <lineage>
        <taxon>Bacteria</taxon>
        <taxon>Pseudomonadati</taxon>
        <taxon>Pseudomonadota</taxon>
        <taxon>Betaproteobacteria</taxon>
        <taxon>Burkholderiales</taxon>
        <taxon>Oxalobacteraceae</taxon>
        <taxon>Noviherbaspirillum</taxon>
    </lineage>
</organism>
<reference evidence="2" key="1">
    <citation type="submission" date="2018-09" db="EMBL/GenBank/DDBJ databases">
        <authorList>
            <person name="Zhu H."/>
        </authorList>
    </citation>
    <scope>NUCLEOTIDE SEQUENCE [LARGE SCALE GENOMIC DNA]</scope>
    <source>
        <strain evidence="2">K1R23-30</strain>
    </source>
</reference>
<dbReference type="EMBL" id="QYUO01000003">
    <property type="protein sequence ID" value="RJF92500.1"/>
    <property type="molecule type" value="Genomic_DNA"/>
</dbReference>
<evidence type="ECO:0000313" key="2">
    <source>
        <dbReference type="Proteomes" id="UP000265955"/>
    </source>
</evidence>
<comment type="caution">
    <text evidence="1">The sequence shown here is derived from an EMBL/GenBank/DDBJ whole genome shotgun (WGS) entry which is preliminary data.</text>
</comment>
<proteinExistence type="predicted"/>
<evidence type="ECO:0000313" key="1">
    <source>
        <dbReference type="EMBL" id="RJF92500.1"/>
    </source>
</evidence>
<dbReference type="Proteomes" id="UP000265955">
    <property type="component" value="Unassembled WGS sequence"/>
</dbReference>
<dbReference type="AlphaFoldDB" id="A0A3A3FH50"/>
<keyword evidence="2" id="KW-1185">Reference proteome</keyword>